<comment type="caution">
    <text evidence="2">The sequence shown here is derived from an EMBL/GenBank/DDBJ whole genome shotgun (WGS) entry which is preliminary data.</text>
</comment>
<feature type="non-terminal residue" evidence="2">
    <location>
        <position position="593"/>
    </location>
</feature>
<dbReference type="InterPro" id="IPR013783">
    <property type="entry name" value="Ig-like_fold"/>
</dbReference>
<proteinExistence type="predicted"/>
<dbReference type="Gene3D" id="2.60.40.10">
    <property type="entry name" value="Immunoglobulins"/>
    <property type="match status" value="1"/>
</dbReference>
<gene>
    <name evidence="2" type="ORF">LCGC14_1161510</name>
</gene>
<feature type="compositionally biased region" description="Basic residues" evidence="1">
    <location>
        <begin position="578"/>
        <end position="593"/>
    </location>
</feature>
<feature type="region of interest" description="Disordered" evidence="1">
    <location>
        <begin position="548"/>
        <end position="593"/>
    </location>
</feature>
<evidence type="ECO:0000313" key="2">
    <source>
        <dbReference type="EMBL" id="KKM98089.1"/>
    </source>
</evidence>
<evidence type="ECO:0000256" key="1">
    <source>
        <dbReference type="SAM" id="MobiDB-lite"/>
    </source>
</evidence>
<accession>A0A0F9LSC1</accession>
<feature type="compositionally biased region" description="Basic and acidic residues" evidence="1">
    <location>
        <begin position="548"/>
        <end position="557"/>
    </location>
</feature>
<name>A0A0F9LSC1_9ZZZZ</name>
<sequence length="593" mass="61826">MAYNVKVGTVTKTTDTGVPVTQAVTGLGFQPKAIMVWTYGRAGDATLRSAIAGASIDVLRPAIGFAADVGGGEESGVAAFFGVGANVDFNGGQRAATSRFIELVTASGALVASASIDSFDADGFTFNWQTNNAEAVELHYLALGGSDLTDVALLDWTMPVAAGNKAVTGAGFTPDCVIHIHAGAVTATTGDDAQLGIGVMEGADEWAATFSDNDGEQVTDAASRGQIVDGCILEIDPATQVIDARASFVSMDADGFTTNFSVSPGAAHRVFSLCLAGGAYKAGSFAKTTGDVQTVRGLNMEPLAVLLASYGGAGSPEVLLDVRMGLGASDGTDDAAAAVDDPDDLLLEMSGYSRSDRALAYVDGPPATPVFVTATVERLLADEIDLIWRQNTADADLILYLALGTDLLSTPITGVTVTPHGDKCNAGEATLPYLDVCWDQIVPGGAETFVQYNIYRREAGATDWARIATVTAVATVCYRDFNVSSYQGYEYAVTWTATVSGSDRESARQVTAGRVDFDHVFVHEVGDAGDHHRADDADLEVARNGRGDGIRLARPRGDAGLGQAHHAGRAAPPAGAPLRRKGNRRAHRGHRRV</sequence>
<reference evidence="2" key="1">
    <citation type="journal article" date="2015" name="Nature">
        <title>Complex archaea that bridge the gap between prokaryotes and eukaryotes.</title>
        <authorList>
            <person name="Spang A."/>
            <person name="Saw J.H."/>
            <person name="Jorgensen S.L."/>
            <person name="Zaremba-Niedzwiedzka K."/>
            <person name="Martijn J."/>
            <person name="Lind A.E."/>
            <person name="van Eijk R."/>
            <person name="Schleper C."/>
            <person name="Guy L."/>
            <person name="Ettema T.J."/>
        </authorList>
    </citation>
    <scope>NUCLEOTIDE SEQUENCE</scope>
</reference>
<organism evidence="2">
    <name type="scientific">marine sediment metagenome</name>
    <dbReference type="NCBI Taxonomy" id="412755"/>
    <lineage>
        <taxon>unclassified sequences</taxon>
        <taxon>metagenomes</taxon>
        <taxon>ecological metagenomes</taxon>
    </lineage>
</organism>
<dbReference type="AlphaFoldDB" id="A0A0F9LSC1"/>
<dbReference type="EMBL" id="LAZR01005668">
    <property type="protein sequence ID" value="KKM98089.1"/>
    <property type="molecule type" value="Genomic_DNA"/>
</dbReference>
<protein>
    <submittedName>
        <fullName evidence="2">Uncharacterized protein</fullName>
    </submittedName>
</protein>